<dbReference type="EMBL" id="LAZR01001928">
    <property type="protein sequence ID" value="KKN36982.1"/>
    <property type="molecule type" value="Genomic_DNA"/>
</dbReference>
<feature type="compositionally biased region" description="Acidic residues" evidence="1">
    <location>
        <begin position="40"/>
        <end position="51"/>
    </location>
</feature>
<feature type="region of interest" description="Disordered" evidence="1">
    <location>
        <begin position="1"/>
        <end position="51"/>
    </location>
</feature>
<proteinExistence type="predicted"/>
<comment type="caution">
    <text evidence="2">The sequence shown here is derived from an EMBL/GenBank/DDBJ whole genome shotgun (WGS) entry which is preliminary data.</text>
</comment>
<gene>
    <name evidence="2" type="ORF">LCGC14_0767930</name>
</gene>
<protein>
    <submittedName>
        <fullName evidence="2">Uncharacterized protein</fullName>
    </submittedName>
</protein>
<feature type="compositionally biased region" description="Basic and acidic residues" evidence="1">
    <location>
        <begin position="10"/>
        <end position="23"/>
    </location>
</feature>
<reference evidence="2" key="1">
    <citation type="journal article" date="2015" name="Nature">
        <title>Complex archaea that bridge the gap between prokaryotes and eukaryotes.</title>
        <authorList>
            <person name="Spang A."/>
            <person name="Saw J.H."/>
            <person name="Jorgensen S.L."/>
            <person name="Zaremba-Niedzwiedzka K."/>
            <person name="Martijn J."/>
            <person name="Lind A.E."/>
            <person name="van Eijk R."/>
            <person name="Schleper C."/>
            <person name="Guy L."/>
            <person name="Ettema T.J."/>
        </authorList>
    </citation>
    <scope>NUCLEOTIDE SEQUENCE</scope>
</reference>
<accession>A0A0F9QIY7</accession>
<sequence>MAYDECADCEAPHPEGKGLKDGICKGCQTARREMRKSAEETAEPEADPGEE</sequence>
<name>A0A0F9QIY7_9ZZZZ</name>
<evidence type="ECO:0000256" key="1">
    <source>
        <dbReference type="SAM" id="MobiDB-lite"/>
    </source>
</evidence>
<evidence type="ECO:0000313" key="2">
    <source>
        <dbReference type="EMBL" id="KKN36982.1"/>
    </source>
</evidence>
<organism evidence="2">
    <name type="scientific">marine sediment metagenome</name>
    <dbReference type="NCBI Taxonomy" id="412755"/>
    <lineage>
        <taxon>unclassified sequences</taxon>
        <taxon>metagenomes</taxon>
        <taxon>ecological metagenomes</taxon>
    </lineage>
</organism>
<dbReference type="AlphaFoldDB" id="A0A0F9QIY7"/>
<feature type="compositionally biased region" description="Basic and acidic residues" evidence="1">
    <location>
        <begin position="30"/>
        <end position="39"/>
    </location>
</feature>